<sequence length="106" mass="11747">MALSKSNQFKKQHSLHFNPTFEEATMVDVVVNEGILDANNHTTVIFKNNTQHNFSRKTNLKGLGNRFKASSSSCVSFAKLMKTTAELISSDLSGQSTMDMSMKEGE</sequence>
<gene>
    <name evidence="1" type="ORF">Goari_016643</name>
</gene>
<keyword evidence="2" id="KW-1185">Reference proteome</keyword>
<dbReference type="Proteomes" id="UP000593577">
    <property type="component" value="Unassembled WGS sequence"/>
</dbReference>
<name>A0A7J8WJK8_GOSAI</name>
<reference evidence="1 2" key="1">
    <citation type="journal article" date="2019" name="Genome Biol. Evol.">
        <title>Insights into the evolution of the New World diploid cottons (Gossypium, subgenus Houzingenia) based on genome sequencing.</title>
        <authorList>
            <person name="Grover C.E."/>
            <person name="Arick M.A. 2nd"/>
            <person name="Thrash A."/>
            <person name="Conover J.L."/>
            <person name="Sanders W.S."/>
            <person name="Peterson D.G."/>
            <person name="Frelichowski J.E."/>
            <person name="Scheffler J.A."/>
            <person name="Scheffler B.E."/>
            <person name="Wendel J.F."/>
        </authorList>
    </citation>
    <scope>NUCLEOTIDE SEQUENCE [LARGE SCALE GENOMIC DNA]</scope>
    <source>
        <strain evidence="1">185</strain>
        <tissue evidence="1">Leaf</tissue>
    </source>
</reference>
<protein>
    <submittedName>
        <fullName evidence="1">Uncharacterized protein</fullName>
    </submittedName>
</protein>
<comment type="caution">
    <text evidence="1">The sequence shown here is derived from an EMBL/GenBank/DDBJ whole genome shotgun (WGS) entry which is preliminary data.</text>
</comment>
<organism evidence="1 2">
    <name type="scientific">Gossypium aridum</name>
    <name type="common">American cotton</name>
    <name type="synonym">Erioxylum aridum</name>
    <dbReference type="NCBI Taxonomy" id="34290"/>
    <lineage>
        <taxon>Eukaryota</taxon>
        <taxon>Viridiplantae</taxon>
        <taxon>Streptophyta</taxon>
        <taxon>Embryophyta</taxon>
        <taxon>Tracheophyta</taxon>
        <taxon>Spermatophyta</taxon>
        <taxon>Magnoliopsida</taxon>
        <taxon>eudicotyledons</taxon>
        <taxon>Gunneridae</taxon>
        <taxon>Pentapetalae</taxon>
        <taxon>rosids</taxon>
        <taxon>malvids</taxon>
        <taxon>Malvales</taxon>
        <taxon>Malvaceae</taxon>
        <taxon>Malvoideae</taxon>
        <taxon>Gossypium</taxon>
    </lineage>
</organism>
<dbReference type="EMBL" id="JABFAA010000001">
    <property type="protein sequence ID" value="MBA0675082.1"/>
    <property type="molecule type" value="Genomic_DNA"/>
</dbReference>
<evidence type="ECO:0000313" key="2">
    <source>
        <dbReference type="Proteomes" id="UP000593577"/>
    </source>
</evidence>
<proteinExistence type="predicted"/>
<accession>A0A7J8WJK8</accession>
<dbReference type="AlphaFoldDB" id="A0A7J8WJK8"/>
<evidence type="ECO:0000313" key="1">
    <source>
        <dbReference type="EMBL" id="MBA0675082.1"/>
    </source>
</evidence>